<dbReference type="NCBIfam" id="TIGR00426">
    <property type="entry name" value="competence protein ComEA helix-hairpin-helix repeat region"/>
    <property type="match status" value="1"/>
</dbReference>
<keyword evidence="4" id="KW-1185">Reference proteome</keyword>
<reference evidence="3 4" key="1">
    <citation type="submission" date="2013-03" db="EMBL/GenBank/DDBJ databases">
        <title>The Genome Sequence of Enterococcus dispar ATCC_51266 (Illumina only assembly).</title>
        <authorList>
            <consortium name="The Broad Institute Genomics Platform"/>
            <consortium name="The Broad Institute Genome Sequencing Center for Infectious Disease"/>
            <person name="Earl A."/>
            <person name="Russ C."/>
            <person name="Gilmore M."/>
            <person name="Surin D."/>
            <person name="Walker B."/>
            <person name="Young S."/>
            <person name="Zeng Q."/>
            <person name="Gargeya S."/>
            <person name="Fitzgerald M."/>
            <person name="Haas B."/>
            <person name="Abouelleil A."/>
            <person name="Allen A.W."/>
            <person name="Alvarado L."/>
            <person name="Arachchi H.M."/>
            <person name="Berlin A.M."/>
            <person name="Chapman S.B."/>
            <person name="Gainer-Dewar J."/>
            <person name="Goldberg J."/>
            <person name="Griggs A."/>
            <person name="Gujja S."/>
            <person name="Hansen M."/>
            <person name="Howarth C."/>
            <person name="Imamovic A."/>
            <person name="Ireland A."/>
            <person name="Larimer J."/>
            <person name="McCowan C."/>
            <person name="Murphy C."/>
            <person name="Pearson M."/>
            <person name="Poon T.W."/>
            <person name="Priest M."/>
            <person name="Roberts A."/>
            <person name="Saif S."/>
            <person name="Shea T."/>
            <person name="Sisk P."/>
            <person name="Sykes S."/>
            <person name="Wortman J."/>
            <person name="Nusbaum C."/>
            <person name="Birren B."/>
        </authorList>
    </citation>
    <scope>NUCLEOTIDE SEQUENCE [LARGE SCALE GENOMIC DNA]</scope>
    <source>
        <strain evidence="3 4">ATCC 51266</strain>
    </source>
</reference>
<evidence type="ECO:0000256" key="1">
    <source>
        <dbReference type="SAM" id="Phobius"/>
    </source>
</evidence>
<gene>
    <name evidence="3" type="ORF">OMK_00902</name>
</gene>
<dbReference type="Gene3D" id="3.10.20.600">
    <property type="match status" value="1"/>
</dbReference>
<dbReference type="Gene3D" id="1.10.150.280">
    <property type="entry name" value="AF1531-like domain"/>
    <property type="match status" value="1"/>
</dbReference>
<dbReference type="InterPro" id="IPR019554">
    <property type="entry name" value="Soluble_ligand-bd"/>
</dbReference>
<proteinExistence type="predicted"/>
<keyword evidence="1" id="KW-1133">Transmembrane helix</keyword>
<dbReference type="GO" id="GO:0015628">
    <property type="term" value="P:protein secretion by the type II secretion system"/>
    <property type="evidence" value="ECO:0007669"/>
    <property type="project" value="TreeGrafter"/>
</dbReference>
<feature type="transmembrane region" description="Helical" evidence="1">
    <location>
        <begin position="12"/>
        <end position="31"/>
    </location>
</feature>
<dbReference type="EMBL" id="AHYR01000004">
    <property type="protein sequence ID" value="EOT42542.1"/>
    <property type="molecule type" value="Genomic_DNA"/>
</dbReference>
<dbReference type="Pfam" id="PF10531">
    <property type="entry name" value="SLBB"/>
    <property type="match status" value="1"/>
</dbReference>
<name>S1N7K2_9ENTE</name>
<dbReference type="GO" id="GO:0003677">
    <property type="term" value="F:DNA binding"/>
    <property type="evidence" value="ECO:0007669"/>
    <property type="project" value="InterPro"/>
</dbReference>
<dbReference type="Pfam" id="PF12836">
    <property type="entry name" value="HHH_3"/>
    <property type="match status" value="1"/>
</dbReference>
<feature type="domain" description="Helix-hairpin-helix DNA-binding motif class 1" evidence="2">
    <location>
        <begin position="186"/>
        <end position="205"/>
    </location>
</feature>
<evidence type="ECO:0000313" key="3">
    <source>
        <dbReference type="EMBL" id="EOT42542.1"/>
    </source>
</evidence>
<dbReference type="HOGENOM" id="CLU_052011_1_1_9"/>
<dbReference type="InterPro" id="IPR003583">
    <property type="entry name" value="Hlx-hairpin-Hlx_DNA-bd_motif"/>
</dbReference>
<dbReference type="SUPFAM" id="SSF47781">
    <property type="entry name" value="RuvA domain 2-like"/>
    <property type="match status" value="1"/>
</dbReference>
<dbReference type="GO" id="GO:0006281">
    <property type="term" value="P:DNA repair"/>
    <property type="evidence" value="ECO:0007669"/>
    <property type="project" value="InterPro"/>
</dbReference>
<dbReference type="SMART" id="SM00278">
    <property type="entry name" value="HhH1"/>
    <property type="match status" value="2"/>
</dbReference>
<dbReference type="InterPro" id="IPR004509">
    <property type="entry name" value="Competence_ComEA_HhH"/>
</dbReference>
<dbReference type="OrthoDB" id="9790239at2"/>
<dbReference type="Proteomes" id="UP000014127">
    <property type="component" value="Unassembled WGS sequence"/>
</dbReference>
<dbReference type="eggNOG" id="COG1555">
    <property type="taxonomic scope" value="Bacteria"/>
</dbReference>
<dbReference type="PANTHER" id="PTHR21180:SF32">
    <property type="entry name" value="ENDONUCLEASE_EXONUCLEASE_PHOSPHATASE FAMILY DOMAIN-CONTAINING PROTEIN 1"/>
    <property type="match status" value="1"/>
</dbReference>
<accession>S1N7K2</accession>
<dbReference type="RefSeq" id="WP_016172083.1">
    <property type="nucleotide sequence ID" value="NZ_ASWK01000001.1"/>
</dbReference>
<sequence length="208" mass="23032">MNVLGDKKQQLLIGSGIFICITIIGVFFIWYKQKENSTWETLPSSSSSEMVSKQSESQSATITVDIKGEVVRPGVYELPHDARMQKLVQMAGGFTKKAQQKEINLAQKLQDQQMIYVPNHKEISPKNIGDSSTLNEIKDGTNDNTEKVNINAADLTQLQTLSGIGIKKAEAIIAYREENGNFKSIDELKEVSGIGEKTVEKLRASITI</sequence>
<dbReference type="GO" id="GO:0015627">
    <property type="term" value="C:type II protein secretion system complex"/>
    <property type="evidence" value="ECO:0007669"/>
    <property type="project" value="TreeGrafter"/>
</dbReference>
<dbReference type="AlphaFoldDB" id="S1N7K2"/>
<evidence type="ECO:0000313" key="4">
    <source>
        <dbReference type="Proteomes" id="UP000014127"/>
    </source>
</evidence>
<organism evidence="3 4">
    <name type="scientific">Enterococcus dispar ATCC 51266</name>
    <dbReference type="NCBI Taxonomy" id="1139219"/>
    <lineage>
        <taxon>Bacteria</taxon>
        <taxon>Bacillati</taxon>
        <taxon>Bacillota</taxon>
        <taxon>Bacilli</taxon>
        <taxon>Lactobacillales</taxon>
        <taxon>Enterococcaceae</taxon>
        <taxon>Enterococcus</taxon>
    </lineage>
</organism>
<feature type="domain" description="Helix-hairpin-helix DNA-binding motif class 1" evidence="2">
    <location>
        <begin position="156"/>
        <end position="175"/>
    </location>
</feature>
<keyword evidence="1" id="KW-0812">Transmembrane</keyword>
<evidence type="ECO:0000259" key="2">
    <source>
        <dbReference type="SMART" id="SM00278"/>
    </source>
</evidence>
<dbReference type="InterPro" id="IPR010994">
    <property type="entry name" value="RuvA_2-like"/>
</dbReference>
<dbReference type="InterPro" id="IPR051675">
    <property type="entry name" value="Endo/Exo/Phosphatase_dom_1"/>
</dbReference>
<dbReference type="PATRIC" id="fig|1139219.3.peg.868"/>
<protein>
    <recommendedName>
        <fullName evidence="2">Helix-hairpin-helix DNA-binding motif class 1 domain-containing protein</fullName>
    </recommendedName>
</protein>
<comment type="caution">
    <text evidence="3">The sequence shown here is derived from an EMBL/GenBank/DDBJ whole genome shotgun (WGS) entry which is preliminary data.</text>
</comment>
<dbReference type="STRING" id="44009.RV01_GL001072"/>
<keyword evidence="1" id="KW-0472">Membrane</keyword>
<dbReference type="PANTHER" id="PTHR21180">
    <property type="entry name" value="ENDONUCLEASE/EXONUCLEASE/PHOSPHATASE FAMILY DOMAIN-CONTAINING PROTEIN 1"/>
    <property type="match status" value="1"/>
</dbReference>